<dbReference type="SUPFAM" id="SSF49599">
    <property type="entry name" value="TRAF domain-like"/>
    <property type="match status" value="1"/>
</dbReference>
<dbReference type="Pfam" id="PF22486">
    <property type="entry name" value="MATH_2"/>
    <property type="match status" value="1"/>
</dbReference>
<evidence type="ECO:0000313" key="5">
    <source>
        <dbReference type="Proteomes" id="UP001642260"/>
    </source>
</evidence>
<feature type="domain" description="MATH" evidence="3">
    <location>
        <begin position="5"/>
        <end position="132"/>
    </location>
</feature>
<comment type="caution">
    <text evidence="4">The sequence shown here is derived from an EMBL/GenBank/DDBJ whole genome shotgun (WGS) entry which is preliminary data.</text>
</comment>
<organism evidence="4 5">
    <name type="scientific">Eruca vesicaria subsp. sativa</name>
    <name type="common">Garden rocket</name>
    <name type="synonym">Eruca sativa</name>
    <dbReference type="NCBI Taxonomy" id="29727"/>
    <lineage>
        <taxon>Eukaryota</taxon>
        <taxon>Viridiplantae</taxon>
        <taxon>Streptophyta</taxon>
        <taxon>Embryophyta</taxon>
        <taxon>Tracheophyta</taxon>
        <taxon>Spermatophyta</taxon>
        <taxon>Magnoliopsida</taxon>
        <taxon>eudicotyledons</taxon>
        <taxon>Gunneridae</taxon>
        <taxon>Pentapetalae</taxon>
        <taxon>rosids</taxon>
        <taxon>malvids</taxon>
        <taxon>Brassicales</taxon>
        <taxon>Brassicaceae</taxon>
        <taxon>Brassiceae</taxon>
        <taxon>Eruca</taxon>
    </lineage>
</organism>
<keyword evidence="1 2" id="KW-0175">Coiled coil</keyword>
<proteinExistence type="predicted"/>
<dbReference type="SMART" id="SM00061">
    <property type="entry name" value="MATH"/>
    <property type="match status" value="1"/>
</dbReference>
<feature type="coiled-coil region" evidence="2">
    <location>
        <begin position="248"/>
        <end position="288"/>
    </location>
</feature>
<evidence type="ECO:0000256" key="1">
    <source>
        <dbReference type="ARBA" id="ARBA00023054"/>
    </source>
</evidence>
<gene>
    <name evidence="4" type="ORF">ERUC_LOCUS21554</name>
</gene>
<dbReference type="PANTHER" id="PTHR46236">
    <property type="entry name" value="TRAF-LIKE SUPERFAMILY PROTEIN"/>
    <property type="match status" value="1"/>
</dbReference>
<dbReference type="AlphaFoldDB" id="A0ABC8KAT8"/>
<reference evidence="4 5" key="1">
    <citation type="submission" date="2022-03" db="EMBL/GenBank/DDBJ databases">
        <authorList>
            <person name="Macdonald S."/>
            <person name="Ahmed S."/>
            <person name="Newling K."/>
        </authorList>
    </citation>
    <scope>NUCLEOTIDE SEQUENCE [LARGE SCALE GENOMIC DNA]</scope>
</reference>
<keyword evidence="5" id="KW-1185">Reference proteome</keyword>
<dbReference type="EMBL" id="CAKOAT010212599">
    <property type="protein sequence ID" value="CAH8355799.1"/>
    <property type="molecule type" value="Genomic_DNA"/>
</dbReference>
<name>A0ABC8KAT8_ERUVS</name>
<evidence type="ECO:0000256" key="2">
    <source>
        <dbReference type="SAM" id="Coils"/>
    </source>
</evidence>
<dbReference type="Proteomes" id="UP001642260">
    <property type="component" value="Unassembled WGS sequence"/>
</dbReference>
<sequence>MWSQTPSFRFEIEEFWKKKTNRILSKVFVAGGCEWYLQVYPKGTNLADAGHLSVYLHVANPKSLRTGWKRNVSYYFTVLNHRNIERCNSGIIESKVFDAESLSLGFGKLFPRSKLKEKFFMGKDSVIIEVYINVIEAVDGESEDVTEKETVDINGFQVSASQVALVRKIFAEQPDIASGFKPKNQVVRTAYMNVLVDLINTLNKPSKSHSETELIISQGELRELEEVGFEIDWLKLKFDNVFLERKKDDDYGSRVQQLEERVKNLEKVDSLKRKVDEVLLEREKAKAVELWLKILDIYVKNLGNGTDFGMDSLKSKIEDVSLEKKKSD</sequence>
<accession>A0ABC8KAT8</accession>
<dbReference type="CDD" id="cd00121">
    <property type="entry name" value="MATH"/>
    <property type="match status" value="1"/>
</dbReference>
<protein>
    <recommendedName>
        <fullName evidence="3">MATH domain-containing protein</fullName>
    </recommendedName>
</protein>
<dbReference type="InterPro" id="IPR050804">
    <property type="entry name" value="MCC"/>
</dbReference>
<dbReference type="InterPro" id="IPR008974">
    <property type="entry name" value="TRAF-like"/>
</dbReference>
<evidence type="ECO:0000313" key="4">
    <source>
        <dbReference type="EMBL" id="CAH8355799.1"/>
    </source>
</evidence>
<evidence type="ECO:0000259" key="3">
    <source>
        <dbReference type="PROSITE" id="PS50144"/>
    </source>
</evidence>
<dbReference type="Gene3D" id="2.60.210.10">
    <property type="entry name" value="Apoptosis, Tumor Necrosis Factor Receptor Associated Protein 2, Chain A"/>
    <property type="match status" value="1"/>
</dbReference>
<dbReference type="PROSITE" id="PS50144">
    <property type="entry name" value="MATH"/>
    <property type="match status" value="1"/>
</dbReference>
<dbReference type="PANTHER" id="PTHR46236:SF29">
    <property type="entry name" value="MATH DOMAIN-CONTAINING PROTEIN"/>
    <property type="match status" value="1"/>
</dbReference>
<dbReference type="InterPro" id="IPR002083">
    <property type="entry name" value="MATH/TRAF_dom"/>
</dbReference>